<dbReference type="InterPro" id="IPR042235">
    <property type="entry name" value="ZP-C_dom"/>
</dbReference>
<feature type="domain" description="ZP" evidence="3">
    <location>
        <begin position="1"/>
        <end position="119"/>
    </location>
</feature>
<sequence>MSICTLDGKEINSAEIGDDLILKVDVQPDFIYGGFARSCFAKTMEEEGEFQYEVSDENGCATDPSIFGNWEYDPHKKSLMARFNAFKFPSSNNLRFQCNIRVCFGSCPPVNCDGIDAYGRRRRRRRQIEVDEDDFILTDTFKEGALREEIMVQSNAILTFEKHGLQQSENIVENDPIHVEDIEHVCLPKLGLIISMIITTLLALVAVAVAISCWLMAYRRRPKGGGPLPHPPDFPNPLYTTPTPSLIEPLPDYYPSMQRHM</sequence>
<keyword evidence="5" id="KW-1185">Reference proteome</keyword>
<dbReference type="PROSITE" id="PS51034">
    <property type="entry name" value="ZP_2"/>
    <property type="match status" value="1"/>
</dbReference>
<name>A0A1Y3AYF4_EURMA</name>
<dbReference type="InterPro" id="IPR051962">
    <property type="entry name" value="Cuticlin"/>
</dbReference>
<dbReference type="Pfam" id="PF25301">
    <property type="entry name" value="CUT_C"/>
    <property type="match status" value="1"/>
</dbReference>
<dbReference type="OrthoDB" id="6475119at2759"/>
<dbReference type="PANTHER" id="PTHR22907">
    <property type="entry name" value="GH04558P"/>
    <property type="match status" value="1"/>
</dbReference>
<evidence type="ECO:0000313" key="4">
    <source>
        <dbReference type="EMBL" id="OTF73542.1"/>
    </source>
</evidence>
<dbReference type="EMBL" id="MUJZ01051144">
    <property type="protein sequence ID" value="OTF73542.1"/>
    <property type="molecule type" value="Genomic_DNA"/>
</dbReference>
<keyword evidence="2" id="KW-0812">Transmembrane</keyword>
<dbReference type="AlphaFoldDB" id="A0A1Y3AYF4"/>
<keyword evidence="2" id="KW-1133">Transmembrane helix</keyword>
<accession>A0A1Y3AYF4</accession>
<feature type="transmembrane region" description="Helical" evidence="2">
    <location>
        <begin position="190"/>
        <end position="217"/>
    </location>
</feature>
<dbReference type="Proteomes" id="UP000194236">
    <property type="component" value="Unassembled WGS sequence"/>
</dbReference>
<evidence type="ECO:0000259" key="3">
    <source>
        <dbReference type="PROSITE" id="PS51034"/>
    </source>
</evidence>
<dbReference type="PANTHER" id="PTHR22907:SF46">
    <property type="entry name" value="ZP DOMAIN-CONTAINING PROTEIN"/>
    <property type="match status" value="1"/>
</dbReference>
<evidence type="ECO:0000256" key="2">
    <source>
        <dbReference type="SAM" id="Phobius"/>
    </source>
</evidence>
<keyword evidence="1" id="KW-0732">Signal</keyword>
<comment type="caution">
    <text evidence="4">The sequence shown here is derived from an EMBL/GenBank/DDBJ whole genome shotgun (WGS) entry which is preliminary data.</text>
</comment>
<dbReference type="InterPro" id="IPR001507">
    <property type="entry name" value="ZP_dom"/>
</dbReference>
<proteinExistence type="predicted"/>
<evidence type="ECO:0000256" key="1">
    <source>
        <dbReference type="ARBA" id="ARBA00022729"/>
    </source>
</evidence>
<organism evidence="4 5">
    <name type="scientific">Euroglyphus maynei</name>
    <name type="common">Mayne's house dust mite</name>
    <dbReference type="NCBI Taxonomy" id="6958"/>
    <lineage>
        <taxon>Eukaryota</taxon>
        <taxon>Metazoa</taxon>
        <taxon>Ecdysozoa</taxon>
        <taxon>Arthropoda</taxon>
        <taxon>Chelicerata</taxon>
        <taxon>Arachnida</taxon>
        <taxon>Acari</taxon>
        <taxon>Acariformes</taxon>
        <taxon>Sarcoptiformes</taxon>
        <taxon>Astigmata</taxon>
        <taxon>Psoroptidia</taxon>
        <taxon>Analgoidea</taxon>
        <taxon>Pyroglyphidae</taxon>
        <taxon>Pyroglyphinae</taxon>
        <taxon>Euroglyphus</taxon>
    </lineage>
</organism>
<protein>
    <recommendedName>
        <fullName evidence="3">ZP domain-containing protein</fullName>
    </recommendedName>
</protein>
<dbReference type="InterPro" id="IPR057475">
    <property type="entry name" value="CUT_C"/>
</dbReference>
<dbReference type="Gene3D" id="2.60.40.4100">
    <property type="entry name" value="Zona pellucida, ZP-C domain"/>
    <property type="match status" value="1"/>
</dbReference>
<gene>
    <name evidence="4" type="ORF">BLA29_005439</name>
</gene>
<keyword evidence="2" id="KW-0472">Membrane</keyword>
<evidence type="ECO:0000313" key="5">
    <source>
        <dbReference type="Proteomes" id="UP000194236"/>
    </source>
</evidence>
<reference evidence="4 5" key="1">
    <citation type="submission" date="2017-03" db="EMBL/GenBank/DDBJ databases">
        <title>Genome Survey of Euroglyphus maynei.</title>
        <authorList>
            <person name="Arlian L.G."/>
            <person name="Morgan M.S."/>
            <person name="Rider S.D."/>
        </authorList>
    </citation>
    <scope>NUCLEOTIDE SEQUENCE [LARGE SCALE GENOMIC DNA]</scope>
    <source>
        <strain evidence="4">Arlian Lab</strain>
        <tissue evidence="4">Whole body</tissue>
    </source>
</reference>